<name>A0A851RPA4_TYCCO</name>
<organism evidence="1 2">
    <name type="scientific">Tychaedon coryphoeus</name>
    <name type="common">Karoo scrub-robin</name>
    <name type="synonym">Erythropygia coryphaeus</name>
    <dbReference type="NCBI Taxonomy" id="614051"/>
    <lineage>
        <taxon>Eukaryota</taxon>
        <taxon>Metazoa</taxon>
        <taxon>Chordata</taxon>
        <taxon>Craniata</taxon>
        <taxon>Vertebrata</taxon>
        <taxon>Euteleostomi</taxon>
        <taxon>Archelosauria</taxon>
        <taxon>Archosauria</taxon>
        <taxon>Dinosauria</taxon>
        <taxon>Saurischia</taxon>
        <taxon>Theropoda</taxon>
        <taxon>Coelurosauria</taxon>
        <taxon>Aves</taxon>
        <taxon>Neognathae</taxon>
        <taxon>Neoaves</taxon>
        <taxon>Telluraves</taxon>
        <taxon>Australaves</taxon>
        <taxon>Passeriformes</taxon>
        <taxon>Muscicapidae</taxon>
        <taxon>Cercotrichas</taxon>
    </lineage>
</organism>
<proteinExistence type="predicted"/>
<comment type="caution">
    <text evidence="1">The sequence shown here is derived from an EMBL/GenBank/DDBJ whole genome shotgun (WGS) entry which is preliminary data.</text>
</comment>
<evidence type="ECO:0000313" key="2">
    <source>
        <dbReference type="Proteomes" id="UP000631545"/>
    </source>
</evidence>
<feature type="non-terminal residue" evidence="1">
    <location>
        <position position="1"/>
    </location>
</feature>
<evidence type="ECO:0000313" key="1">
    <source>
        <dbReference type="EMBL" id="NXC92499.1"/>
    </source>
</evidence>
<dbReference type="SMART" id="SM00696">
    <property type="entry name" value="DM9"/>
    <property type="match status" value="1"/>
</dbReference>
<reference evidence="1" key="1">
    <citation type="submission" date="2019-09" db="EMBL/GenBank/DDBJ databases">
        <title>Bird 10,000 Genomes (B10K) Project - Family phase.</title>
        <authorList>
            <person name="Zhang G."/>
        </authorList>
    </citation>
    <scope>NUCLEOTIDE SEQUENCE</scope>
    <source>
        <strain evidence="1">OUT-0024</strain>
        <tissue evidence="1">Muscle</tissue>
    </source>
</reference>
<dbReference type="Proteomes" id="UP000631545">
    <property type="component" value="Unassembled WGS sequence"/>
</dbReference>
<dbReference type="PANTHER" id="PTHR31649">
    <property type="entry name" value="AGAP009604-PA"/>
    <property type="match status" value="1"/>
</dbReference>
<sequence length="142" mass="15207">PEFVCSARTRHGCDLGSFDPARGAFCSYAWAEHELRSRDFHLLVNPGGFEALDWADTSFGSAPEGAVEGCPLSNLFVGRSADGLGKASKEQQALFVAVDGEEVWYKWYQVLVARQGPADVSIANVSYNSSAALDSAESAELA</sequence>
<protein>
    <submittedName>
        <fullName evidence="1">NATT3 protein</fullName>
    </submittedName>
</protein>
<dbReference type="EMBL" id="WBND01004611">
    <property type="protein sequence ID" value="NXC92499.1"/>
    <property type="molecule type" value="Genomic_DNA"/>
</dbReference>
<accession>A0A851RPA4</accession>
<gene>
    <name evidence="1" type="primary">Natt3</name>
    <name evidence="1" type="ORF">CERCOR_R10110</name>
</gene>
<dbReference type="Pfam" id="PF11901">
    <property type="entry name" value="DM9"/>
    <property type="match status" value="1"/>
</dbReference>
<feature type="non-terminal residue" evidence="1">
    <location>
        <position position="142"/>
    </location>
</feature>
<keyword evidence="2" id="KW-1185">Reference proteome</keyword>
<dbReference type="AlphaFoldDB" id="A0A851RPA4"/>
<dbReference type="InterPro" id="IPR006616">
    <property type="entry name" value="DM9_repeat"/>
</dbReference>
<dbReference type="PANTHER" id="PTHR31649:SF1">
    <property type="entry name" value="FARNESOIC ACID O-METHYL TRANSFERASE DOMAIN-CONTAINING PROTEIN"/>
    <property type="match status" value="1"/>
</dbReference>